<reference evidence="1" key="1">
    <citation type="submission" date="2024-09" db="EMBL/GenBank/DDBJ databases">
        <title>Draft Genome Sequences of Neofusicoccum parvum.</title>
        <authorList>
            <person name="Ashida A."/>
            <person name="Camagna M."/>
            <person name="Tanaka A."/>
            <person name="Takemoto D."/>
        </authorList>
    </citation>
    <scope>NUCLEOTIDE SEQUENCE</scope>
    <source>
        <strain evidence="1">PPO83</strain>
    </source>
</reference>
<name>A0ACB5RZS5_9PEZI</name>
<accession>A0ACB5RZS5</accession>
<protein>
    <submittedName>
        <fullName evidence="1">Uncharacterized protein</fullName>
    </submittedName>
</protein>
<sequence length="115" mass="13270">MAVGEFVGLVTRGLQDMDVMQGETNGNIYQIWQGRQGNYTRFVNHSCHPNSQFEKFTWLGVQRIILVSKGIEAGQEVTVDYSGRYWTNLDKECLCGESCCRYRNRGRRVEIRSPE</sequence>
<keyword evidence="2" id="KW-1185">Reference proteome</keyword>
<evidence type="ECO:0000313" key="2">
    <source>
        <dbReference type="Proteomes" id="UP001165186"/>
    </source>
</evidence>
<organism evidence="1 2">
    <name type="scientific">Neofusicoccum parvum</name>
    <dbReference type="NCBI Taxonomy" id="310453"/>
    <lineage>
        <taxon>Eukaryota</taxon>
        <taxon>Fungi</taxon>
        <taxon>Dikarya</taxon>
        <taxon>Ascomycota</taxon>
        <taxon>Pezizomycotina</taxon>
        <taxon>Dothideomycetes</taxon>
        <taxon>Dothideomycetes incertae sedis</taxon>
        <taxon>Botryosphaeriales</taxon>
        <taxon>Botryosphaeriaceae</taxon>
        <taxon>Neofusicoccum</taxon>
    </lineage>
</organism>
<dbReference type="Proteomes" id="UP001165186">
    <property type="component" value="Unassembled WGS sequence"/>
</dbReference>
<comment type="caution">
    <text evidence="1">The sequence shown here is derived from an EMBL/GenBank/DDBJ whole genome shotgun (WGS) entry which is preliminary data.</text>
</comment>
<gene>
    <name evidence="1" type="primary">g3226</name>
    <name evidence="1" type="ORF">NpPPO83_00003226</name>
</gene>
<dbReference type="EMBL" id="BSXG01000024">
    <property type="protein sequence ID" value="GME25977.1"/>
    <property type="molecule type" value="Genomic_DNA"/>
</dbReference>
<proteinExistence type="predicted"/>
<evidence type="ECO:0000313" key="1">
    <source>
        <dbReference type="EMBL" id="GME25977.1"/>
    </source>
</evidence>